<evidence type="ECO:0000256" key="3">
    <source>
        <dbReference type="ARBA" id="ARBA00022729"/>
    </source>
</evidence>
<dbReference type="InterPro" id="IPR002902">
    <property type="entry name" value="GNK2"/>
</dbReference>
<evidence type="ECO:0000256" key="1">
    <source>
        <dbReference type="ARBA" id="ARBA00004613"/>
    </source>
</evidence>
<feature type="domain" description="Gnk2-homologous" evidence="6">
    <location>
        <begin position="49"/>
        <end position="158"/>
    </location>
</feature>
<dbReference type="InterPro" id="IPR050581">
    <property type="entry name" value="CRR_secretory_protein"/>
</dbReference>
<accession>A0A803QJZ6</accession>
<feature type="domain" description="Gnk2-homologous" evidence="6">
    <location>
        <begin position="164"/>
        <end position="271"/>
    </location>
</feature>
<dbReference type="AlphaFoldDB" id="A0A803QJZ6"/>
<dbReference type="Gene3D" id="3.30.430.20">
    <property type="entry name" value="Gnk2 domain, C-X8-C-X2-C motif"/>
    <property type="match status" value="2"/>
</dbReference>
<protein>
    <recommendedName>
        <fullName evidence="6">Gnk2-homologous domain-containing protein</fullName>
    </recommendedName>
</protein>
<sequence length="274" mass="30186">MIEQSISTITENKYITFQNDMSFSKQNPLFITSTLLFSLIFLHAATATDPLFHFCFNKENFTSNSPFAANLNELLNNRLPIKVPPTGFGVSSTGQGGGNGNDSSQVNGLGLCRGDVSTENCKTCVVEAAKELQQRCPYNKGAVVWYDNCLLKYSDDNFFGQIDNSNRFYMWNVQDVDNAESFNPKVKELLSGLSYKASRTSKLYATGDMDLGSGPDPKLYGLVQCTRDLNGMDCQKCLDDAISNLPNCCTGKRGGRVVGGSCYVRYELYSIVDA</sequence>
<reference evidence="7" key="1">
    <citation type="submission" date="2021-03" db="UniProtKB">
        <authorList>
            <consortium name="EnsemblPlants"/>
        </authorList>
    </citation>
    <scope>IDENTIFICATION</scope>
</reference>
<dbReference type="PANTHER" id="PTHR32411">
    <property type="entry name" value="CYSTEINE-RICH REPEAT SECRETORY PROTEIN 38-RELATED"/>
    <property type="match status" value="1"/>
</dbReference>
<dbReference type="KEGG" id="csav:115698568"/>
<organism evidence="7 8">
    <name type="scientific">Cannabis sativa</name>
    <name type="common">Hemp</name>
    <name type="synonym">Marijuana</name>
    <dbReference type="NCBI Taxonomy" id="3483"/>
    <lineage>
        <taxon>Eukaryota</taxon>
        <taxon>Viridiplantae</taxon>
        <taxon>Streptophyta</taxon>
        <taxon>Embryophyta</taxon>
        <taxon>Tracheophyta</taxon>
        <taxon>Spermatophyta</taxon>
        <taxon>Magnoliopsida</taxon>
        <taxon>eudicotyledons</taxon>
        <taxon>Gunneridae</taxon>
        <taxon>Pentapetalae</taxon>
        <taxon>rosids</taxon>
        <taxon>fabids</taxon>
        <taxon>Rosales</taxon>
        <taxon>Cannabaceae</taxon>
        <taxon>Cannabis</taxon>
    </lineage>
</organism>
<dbReference type="EnsemblPlants" id="evm.model.10.1516">
    <property type="protein sequence ID" value="cds.evm.model.10.1516"/>
    <property type="gene ID" value="evm.TU.10.1516"/>
</dbReference>
<dbReference type="GeneID" id="115698568"/>
<keyword evidence="2" id="KW-0964">Secreted</keyword>
<evidence type="ECO:0000259" key="6">
    <source>
        <dbReference type="PROSITE" id="PS51473"/>
    </source>
</evidence>
<dbReference type="PROSITE" id="PS51473">
    <property type="entry name" value="GNK2"/>
    <property type="match status" value="2"/>
</dbReference>
<dbReference type="PANTHER" id="PTHR32411:SF43">
    <property type="entry name" value="CYSTEINE-RICH REPEAT SECRETORY PROTEIN 38"/>
    <property type="match status" value="1"/>
</dbReference>
<dbReference type="FunFam" id="3.30.430.20:FF:000002">
    <property type="entry name" value="Cysteine-rich receptor-like protein kinase 10"/>
    <property type="match status" value="1"/>
</dbReference>
<dbReference type="OrthoDB" id="696781at2759"/>
<comment type="similarity">
    <text evidence="5">Belongs to the cysteine-rich repeat secretory protein family.</text>
</comment>
<dbReference type="CDD" id="cd23509">
    <property type="entry name" value="Gnk2-like"/>
    <property type="match status" value="2"/>
</dbReference>
<proteinExistence type="inferred from homology"/>
<comment type="subcellular location">
    <subcellularLocation>
        <location evidence="1">Secreted</location>
    </subcellularLocation>
</comment>
<keyword evidence="8" id="KW-1185">Reference proteome</keyword>
<evidence type="ECO:0000256" key="5">
    <source>
        <dbReference type="ARBA" id="ARBA00038515"/>
    </source>
</evidence>
<evidence type="ECO:0000313" key="7">
    <source>
        <dbReference type="EnsemblPlants" id="cds.evm.model.10.1516"/>
    </source>
</evidence>
<keyword evidence="4" id="KW-0677">Repeat</keyword>
<gene>
    <name evidence="7" type="primary">LOC115698568</name>
</gene>
<evidence type="ECO:0000313" key="8">
    <source>
        <dbReference type="Proteomes" id="UP000596661"/>
    </source>
</evidence>
<keyword evidence="3" id="KW-0732">Signal</keyword>
<dbReference type="Pfam" id="PF01657">
    <property type="entry name" value="Stress-antifung"/>
    <property type="match status" value="2"/>
</dbReference>
<dbReference type="Proteomes" id="UP000596661">
    <property type="component" value="Unassembled WGS sequence"/>
</dbReference>
<dbReference type="OMA" id="KLGERCP"/>
<evidence type="ECO:0000256" key="4">
    <source>
        <dbReference type="ARBA" id="ARBA00022737"/>
    </source>
</evidence>
<dbReference type="InterPro" id="IPR038408">
    <property type="entry name" value="GNK2_sf"/>
</dbReference>
<name>A0A803QJZ6_CANSA</name>
<dbReference type="Gramene" id="evm.model.10.1516">
    <property type="protein sequence ID" value="cds.evm.model.10.1516"/>
    <property type="gene ID" value="evm.TU.10.1516"/>
</dbReference>
<dbReference type="GO" id="GO:0005576">
    <property type="term" value="C:extracellular region"/>
    <property type="evidence" value="ECO:0007669"/>
    <property type="project" value="UniProtKB-SubCell"/>
</dbReference>
<evidence type="ECO:0000256" key="2">
    <source>
        <dbReference type="ARBA" id="ARBA00022525"/>
    </source>
</evidence>
<dbReference type="EMBL" id="UZAU01000821">
    <property type="status" value="NOT_ANNOTATED_CDS"/>
    <property type="molecule type" value="Genomic_DNA"/>
</dbReference>
<dbReference type="RefSeq" id="XP_030481524.1">
    <property type="nucleotide sequence ID" value="XM_030625664.2"/>
</dbReference>